<reference evidence="1 2" key="1">
    <citation type="journal article" date="2020" name="Microb. Ecol.">
        <title>Ecogenomics of the Marine Benthic Filamentous Cyanobacterium Adonisia.</title>
        <authorList>
            <person name="Walter J.M."/>
            <person name="Coutinho F.H."/>
            <person name="Leomil L."/>
            <person name="Hargreaves P.I."/>
            <person name="Campeao M.E."/>
            <person name="Vieira V.V."/>
            <person name="Silva B.S."/>
            <person name="Fistarol G.O."/>
            <person name="Salomon P.S."/>
            <person name="Sawabe T."/>
            <person name="Mino S."/>
            <person name="Hosokawa M."/>
            <person name="Miyashita H."/>
            <person name="Maruyama F."/>
            <person name="van Verk M.C."/>
            <person name="Dutilh B.E."/>
            <person name="Thompson C.C."/>
            <person name="Thompson F.L."/>
        </authorList>
    </citation>
    <scope>NUCLEOTIDE SEQUENCE [LARGE SCALE GENOMIC DNA]</scope>
    <source>
        <strain evidence="1 2">CCMR0081</strain>
    </source>
</reference>
<keyword evidence="2" id="KW-1185">Reference proteome</keyword>
<dbReference type="Proteomes" id="UP000481033">
    <property type="component" value="Unassembled WGS sequence"/>
</dbReference>
<evidence type="ECO:0000313" key="2">
    <source>
        <dbReference type="Proteomes" id="UP000481033"/>
    </source>
</evidence>
<accession>A0A6M0RHL7</accession>
<protein>
    <submittedName>
        <fullName evidence="1">Uncharacterized protein</fullName>
    </submittedName>
</protein>
<comment type="caution">
    <text evidence="1">The sequence shown here is derived from an EMBL/GenBank/DDBJ whole genome shotgun (WGS) entry which is preliminary data.</text>
</comment>
<dbReference type="RefSeq" id="WP_163697625.1">
    <property type="nucleotide sequence ID" value="NZ_QXHD01000004.1"/>
</dbReference>
<name>A0A6M0RHL7_9CYAN</name>
<dbReference type="AlphaFoldDB" id="A0A6M0RHL7"/>
<sequence length="94" mass="11226">MKLHNNSGRNYTLQSNILRDCKRFENKEISVAELQQSLETYGSLLEDVERVIFQRLHDYSNELEIIQYARLLDEHYSETCKVIMKIRDCLETIE</sequence>
<evidence type="ECO:0000313" key="1">
    <source>
        <dbReference type="EMBL" id="NEZ55728.1"/>
    </source>
</evidence>
<organism evidence="1 2">
    <name type="scientific">Adonisia turfae CCMR0081</name>
    <dbReference type="NCBI Taxonomy" id="2292702"/>
    <lineage>
        <taxon>Bacteria</taxon>
        <taxon>Bacillati</taxon>
        <taxon>Cyanobacteriota</taxon>
        <taxon>Adonisia</taxon>
        <taxon>Adonisia turfae</taxon>
    </lineage>
</organism>
<dbReference type="EMBL" id="QXHD01000004">
    <property type="protein sequence ID" value="NEZ55728.1"/>
    <property type="molecule type" value="Genomic_DNA"/>
</dbReference>
<proteinExistence type="predicted"/>
<gene>
    <name evidence="1" type="ORF">DXZ20_08590</name>
</gene>